<dbReference type="RefSeq" id="XP_016615252.1">
    <property type="nucleotide sequence ID" value="XM_016768345.1"/>
</dbReference>
<reference evidence="9" key="1">
    <citation type="submission" date="2015-01" db="EMBL/GenBank/DDBJ databases">
        <title>The Genome Sequence of Cladophialophora bantiana CBS 173.52.</title>
        <authorList>
            <consortium name="The Broad Institute Genomics Platform"/>
            <person name="Cuomo C."/>
            <person name="de Hoog S."/>
            <person name="Gorbushina A."/>
            <person name="Stielow B."/>
            <person name="Teixiera M."/>
            <person name="Abouelleil A."/>
            <person name="Chapman S.B."/>
            <person name="Priest M."/>
            <person name="Young S.K."/>
            <person name="Wortman J."/>
            <person name="Nusbaum C."/>
            <person name="Birren B."/>
        </authorList>
    </citation>
    <scope>NUCLEOTIDE SEQUENCE [LARGE SCALE GENOMIC DNA]</scope>
    <source>
        <strain evidence="9">CBS 173.52</strain>
    </source>
</reference>
<keyword evidence="3 6" id="KW-0812">Transmembrane</keyword>
<comment type="subcellular location">
    <subcellularLocation>
        <location evidence="1">Membrane</location>
        <topology evidence="1">Multi-pass membrane protein</topology>
    </subcellularLocation>
</comment>
<keyword evidence="5 6" id="KW-0472">Membrane</keyword>
<sequence>MASASVVATSPPFTLDAGTAFSLAVAFSLMPSAQLLAAYALPRSTPRKLYLLFLWHAYDFLTHFIIEGSFLYHCFFSYAQLPPQTADVSHPASWGGERQAYLFNRPDRRYGASYSQEPMARLWQEYAKADRRWGGADLNVISLEILTVGLAGPAAVYICYLVSKIANTTDETIKSRCQSRLWFTAIILATGELYGGFMTFAPEWLSGSNALASDDPIYLWLYLVFFNMLWVFMPFLILYAGFQEISTAFAIKSPSAKKTT</sequence>
<evidence type="ECO:0000256" key="1">
    <source>
        <dbReference type="ARBA" id="ARBA00004141"/>
    </source>
</evidence>
<evidence type="ECO:0000256" key="2">
    <source>
        <dbReference type="ARBA" id="ARBA00008337"/>
    </source>
</evidence>
<evidence type="ECO:0000256" key="4">
    <source>
        <dbReference type="ARBA" id="ARBA00022989"/>
    </source>
</evidence>
<comment type="similarity">
    <text evidence="2">Belongs to the EBP family.</text>
</comment>
<dbReference type="InterPro" id="IPR033118">
    <property type="entry name" value="EXPERA"/>
</dbReference>
<feature type="transmembrane region" description="Helical" evidence="7">
    <location>
        <begin position="49"/>
        <end position="66"/>
    </location>
</feature>
<dbReference type="Pfam" id="PF05241">
    <property type="entry name" value="EBP"/>
    <property type="match status" value="1"/>
</dbReference>
<feature type="transmembrane region" description="Helical" evidence="7">
    <location>
        <begin position="220"/>
        <end position="242"/>
    </location>
</feature>
<dbReference type="VEuPathDB" id="FungiDB:Z519_10629"/>
<keyword evidence="10" id="KW-1185">Reference proteome</keyword>
<evidence type="ECO:0000313" key="9">
    <source>
        <dbReference type="EMBL" id="KIW88583.1"/>
    </source>
</evidence>
<dbReference type="GO" id="GO:0016125">
    <property type="term" value="P:sterol metabolic process"/>
    <property type="evidence" value="ECO:0007669"/>
    <property type="project" value="InterPro"/>
</dbReference>
<feature type="domain" description="EXPERA" evidence="8">
    <location>
        <begin position="48"/>
        <end position="238"/>
    </location>
</feature>
<dbReference type="PANTHER" id="PTHR14207:SF1">
    <property type="entry name" value="EMOPAMIL-BINDING PROTEIN-LIKE"/>
    <property type="match status" value="1"/>
</dbReference>
<accession>A0A0D2H5L8</accession>
<dbReference type="OrthoDB" id="5415655at2759"/>
<evidence type="ECO:0000256" key="6">
    <source>
        <dbReference type="PROSITE-ProRule" id="PRU01087"/>
    </source>
</evidence>
<proteinExistence type="inferred from homology"/>
<feature type="transmembrane region" description="Helical" evidence="7">
    <location>
        <begin position="181"/>
        <end position="200"/>
    </location>
</feature>
<evidence type="ECO:0000256" key="5">
    <source>
        <dbReference type="ARBA" id="ARBA00023136"/>
    </source>
</evidence>
<dbReference type="AlphaFoldDB" id="A0A0D2H5L8"/>
<keyword evidence="4 6" id="KW-1133">Transmembrane helix</keyword>
<evidence type="ECO:0000256" key="7">
    <source>
        <dbReference type="SAM" id="Phobius"/>
    </source>
</evidence>
<name>A0A0D2H5L8_CLAB1</name>
<organism evidence="9 10">
    <name type="scientific">Cladophialophora bantiana (strain ATCC 10958 / CBS 173.52 / CDC B-1940 / NIH 8579)</name>
    <name type="common">Xylohypha bantiana</name>
    <dbReference type="NCBI Taxonomy" id="1442370"/>
    <lineage>
        <taxon>Eukaryota</taxon>
        <taxon>Fungi</taxon>
        <taxon>Dikarya</taxon>
        <taxon>Ascomycota</taxon>
        <taxon>Pezizomycotina</taxon>
        <taxon>Eurotiomycetes</taxon>
        <taxon>Chaetothyriomycetidae</taxon>
        <taxon>Chaetothyriales</taxon>
        <taxon>Herpotrichiellaceae</taxon>
        <taxon>Cladophialophora</taxon>
    </lineage>
</organism>
<dbReference type="HOGENOM" id="CLU_072128_1_0_1"/>
<gene>
    <name evidence="9" type="ORF">Z519_10629</name>
</gene>
<dbReference type="GeneID" id="27703557"/>
<feature type="transmembrane region" description="Helical" evidence="7">
    <location>
        <begin position="20"/>
        <end position="42"/>
    </location>
</feature>
<dbReference type="EMBL" id="KN846998">
    <property type="protein sequence ID" value="KIW88583.1"/>
    <property type="molecule type" value="Genomic_DNA"/>
</dbReference>
<dbReference type="GO" id="GO:0047750">
    <property type="term" value="F:cholestenol delta-isomerase activity"/>
    <property type="evidence" value="ECO:0007669"/>
    <property type="project" value="InterPro"/>
</dbReference>
<dbReference type="InterPro" id="IPR007905">
    <property type="entry name" value="EBP"/>
</dbReference>
<feature type="transmembrane region" description="Helical" evidence="7">
    <location>
        <begin position="140"/>
        <end position="160"/>
    </location>
</feature>
<evidence type="ECO:0000259" key="8">
    <source>
        <dbReference type="PROSITE" id="PS51751"/>
    </source>
</evidence>
<dbReference type="PROSITE" id="PS51751">
    <property type="entry name" value="EXPERA"/>
    <property type="match status" value="1"/>
</dbReference>
<dbReference type="Proteomes" id="UP000053789">
    <property type="component" value="Unassembled WGS sequence"/>
</dbReference>
<evidence type="ECO:0000256" key="3">
    <source>
        <dbReference type="ARBA" id="ARBA00022692"/>
    </source>
</evidence>
<dbReference type="GO" id="GO:0005783">
    <property type="term" value="C:endoplasmic reticulum"/>
    <property type="evidence" value="ECO:0007669"/>
    <property type="project" value="TreeGrafter"/>
</dbReference>
<evidence type="ECO:0000313" key="10">
    <source>
        <dbReference type="Proteomes" id="UP000053789"/>
    </source>
</evidence>
<dbReference type="PANTHER" id="PTHR14207">
    <property type="entry name" value="STEROL ISOMERASE"/>
    <property type="match status" value="1"/>
</dbReference>
<dbReference type="GO" id="GO:0016020">
    <property type="term" value="C:membrane"/>
    <property type="evidence" value="ECO:0007669"/>
    <property type="project" value="UniProtKB-SubCell"/>
</dbReference>
<protein>
    <recommendedName>
        <fullName evidence="8">EXPERA domain-containing protein</fullName>
    </recommendedName>
</protein>